<comment type="subcellular location">
    <subcellularLocation>
        <location evidence="1">Cell outer membrane</location>
    </subcellularLocation>
</comment>
<reference evidence="8 9" key="1">
    <citation type="submission" date="2020-08" db="EMBL/GenBank/DDBJ databases">
        <title>Genomic Encyclopedia of Type Strains, Phase IV (KMG-V): Genome sequencing to study the core and pangenomes of soil and plant-associated prokaryotes.</title>
        <authorList>
            <person name="Whitman W."/>
        </authorList>
    </citation>
    <scope>NUCLEOTIDE SEQUENCE [LARGE SCALE GENOMIC DNA]</scope>
    <source>
        <strain evidence="8 9">S3M1</strain>
    </source>
</reference>
<feature type="domain" description="SusD-like N-terminal" evidence="7">
    <location>
        <begin position="38"/>
        <end position="210"/>
    </location>
</feature>
<proteinExistence type="inferred from homology"/>
<dbReference type="InterPro" id="IPR033985">
    <property type="entry name" value="SusD-like_N"/>
</dbReference>
<dbReference type="RefSeq" id="WP_260171803.1">
    <property type="nucleotide sequence ID" value="NZ_JACHCD010000001.1"/>
</dbReference>
<keyword evidence="3" id="KW-0732">Signal</keyword>
<comment type="similarity">
    <text evidence="2">Belongs to the SusD family.</text>
</comment>
<dbReference type="GO" id="GO:0009279">
    <property type="term" value="C:cell outer membrane"/>
    <property type="evidence" value="ECO:0007669"/>
    <property type="project" value="UniProtKB-SubCell"/>
</dbReference>
<keyword evidence="4" id="KW-0472">Membrane</keyword>
<evidence type="ECO:0000256" key="4">
    <source>
        <dbReference type="ARBA" id="ARBA00023136"/>
    </source>
</evidence>
<evidence type="ECO:0000259" key="6">
    <source>
        <dbReference type="Pfam" id="PF07980"/>
    </source>
</evidence>
<dbReference type="Proteomes" id="UP000537204">
    <property type="component" value="Unassembled WGS sequence"/>
</dbReference>
<dbReference type="Pfam" id="PF14322">
    <property type="entry name" value="SusD-like_3"/>
    <property type="match status" value="1"/>
</dbReference>
<dbReference type="EMBL" id="JACHCE010000006">
    <property type="protein sequence ID" value="MBB5637836.1"/>
    <property type="molecule type" value="Genomic_DNA"/>
</dbReference>
<dbReference type="InterPro" id="IPR012944">
    <property type="entry name" value="SusD_RagB_dom"/>
</dbReference>
<sequence length="454" mass="50605">MNTSCRKYVDIQPGDNKVSITNANDCQLLLDNYNLNNNGPSDGEASTDDYYLTNPGFLATTVTAEDRSIYTWATNAIRNSSDQWKNVYYNVYYTNLILEAGPTLKSSGADQSTQNTIRGSALFLRSLYFWQLAQLYAKPYSVITAGQDPGIPLRLNSDINGKSDRGSIAGTYSQITNDLQEAVSLLPVTSNIATRPNKVAAYALLARVYLSMEDYPNAQVNANAALQLKSDLIDYNSLNVSSGTPFFPRFNKEVIFQAIMSNGQTMMQNVARIDSNLIASYNVNDLRSQVFFQVDVLNGQDKNGNPIIIPNGKHFKGNYEPSSTGNFFDGLAVDELYLIRAECYARSGNISAAMNDLNTLLRKRWLTNTYTDMTATSADDALAKILLERRKELIMRGLRWTDLRRLNKDSRFAKTLTRIVSGLDAFSLPPNDPRYVLLIPQPVIDNSSIAQNLR</sequence>
<dbReference type="AlphaFoldDB" id="A0A7W9E097"/>
<accession>A0A7W9E097</accession>
<protein>
    <recommendedName>
        <fullName evidence="10">SusD-like starch-binding protein associating with outer membrane</fullName>
    </recommendedName>
</protein>
<gene>
    <name evidence="8" type="ORF">HDE68_003761</name>
</gene>
<feature type="domain" description="RagB/SusD" evidence="6">
    <location>
        <begin position="270"/>
        <end position="406"/>
    </location>
</feature>
<dbReference type="SUPFAM" id="SSF48452">
    <property type="entry name" value="TPR-like"/>
    <property type="match status" value="1"/>
</dbReference>
<name>A0A7W9E097_9SPHI</name>
<evidence type="ECO:0000256" key="1">
    <source>
        <dbReference type="ARBA" id="ARBA00004442"/>
    </source>
</evidence>
<evidence type="ECO:0000259" key="7">
    <source>
        <dbReference type="Pfam" id="PF14322"/>
    </source>
</evidence>
<evidence type="ECO:0000256" key="3">
    <source>
        <dbReference type="ARBA" id="ARBA00022729"/>
    </source>
</evidence>
<dbReference type="Gene3D" id="1.25.40.390">
    <property type="match status" value="1"/>
</dbReference>
<organism evidence="8 9">
    <name type="scientific">Pedobacter cryoconitis</name>
    <dbReference type="NCBI Taxonomy" id="188932"/>
    <lineage>
        <taxon>Bacteria</taxon>
        <taxon>Pseudomonadati</taxon>
        <taxon>Bacteroidota</taxon>
        <taxon>Sphingobacteriia</taxon>
        <taxon>Sphingobacteriales</taxon>
        <taxon>Sphingobacteriaceae</taxon>
        <taxon>Pedobacter</taxon>
    </lineage>
</organism>
<evidence type="ECO:0000313" key="8">
    <source>
        <dbReference type="EMBL" id="MBB5637836.1"/>
    </source>
</evidence>
<dbReference type="InterPro" id="IPR011990">
    <property type="entry name" value="TPR-like_helical_dom_sf"/>
</dbReference>
<comment type="caution">
    <text evidence="8">The sequence shown here is derived from an EMBL/GenBank/DDBJ whole genome shotgun (WGS) entry which is preliminary data.</text>
</comment>
<evidence type="ECO:0000256" key="2">
    <source>
        <dbReference type="ARBA" id="ARBA00006275"/>
    </source>
</evidence>
<dbReference type="Pfam" id="PF07980">
    <property type="entry name" value="SusD_RagB"/>
    <property type="match status" value="1"/>
</dbReference>
<evidence type="ECO:0000256" key="5">
    <source>
        <dbReference type="ARBA" id="ARBA00023237"/>
    </source>
</evidence>
<evidence type="ECO:0000313" key="9">
    <source>
        <dbReference type="Proteomes" id="UP000537204"/>
    </source>
</evidence>
<evidence type="ECO:0008006" key="10">
    <source>
        <dbReference type="Google" id="ProtNLM"/>
    </source>
</evidence>
<keyword evidence="5" id="KW-0998">Cell outer membrane</keyword>